<reference evidence="8 9" key="1">
    <citation type="submission" date="2007-08" db="EMBL/GenBank/DDBJ databases">
        <title>Complete sequence of Roseiflexus castenholzii DSM 13941.</title>
        <authorList>
            <consortium name="US DOE Joint Genome Institute"/>
            <person name="Copeland A."/>
            <person name="Lucas S."/>
            <person name="Lapidus A."/>
            <person name="Barry K."/>
            <person name="Glavina del Rio T."/>
            <person name="Dalin E."/>
            <person name="Tice H."/>
            <person name="Pitluck S."/>
            <person name="Thompson L.S."/>
            <person name="Brettin T."/>
            <person name="Bruce D."/>
            <person name="Detter J.C."/>
            <person name="Han C."/>
            <person name="Tapia R."/>
            <person name="Schmutz J."/>
            <person name="Larimer F."/>
            <person name="Land M."/>
            <person name="Hauser L."/>
            <person name="Kyrpides N."/>
            <person name="Mikhailova N."/>
            <person name="Bryant D.A."/>
            <person name="Hanada S."/>
            <person name="Tsukatani Y."/>
            <person name="Richardson P."/>
        </authorList>
    </citation>
    <scope>NUCLEOTIDE SEQUENCE [LARGE SCALE GENOMIC DNA]</scope>
    <source>
        <strain evidence="9">DSM 13941 / HLO8</strain>
    </source>
</reference>
<keyword evidence="4" id="KW-0964">Secreted</keyword>
<keyword evidence="6" id="KW-0472">Membrane</keyword>
<keyword evidence="9" id="KW-1185">Reference proteome</keyword>
<dbReference type="STRING" id="383372.Rcas_2246"/>
<comment type="subcellular location">
    <subcellularLocation>
        <location evidence="1">Cell envelope</location>
    </subcellularLocation>
    <subcellularLocation>
        <location evidence="2">Cell outer membrane</location>
    </subcellularLocation>
    <subcellularLocation>
        <location evidence="3">Secreted</location>
    </subcellularLocation>
</comment>
<dbReference type="AlphaFoldDB" id="A7NLE6"/>
<dbReference type="GO" id="GO:0005576">
    <property type="term" value="C:extracellular region"/>
    <property type="evidence" value="ECO:0007669"/>
    <property type="project" value="UniProtKB-SubCell"/>
</dbReference>
<gene>
    <name evidence="8" type="ordered locus">Rcas_2246</name>
</gene>
<sequence>MKHLSSLVRWLTIVGICFIWTATPVRAASVVGDGTPASCTEAALRAAVAGGGLVTFNCGPQPVTITLSRQLELRQNTEIDGGGPQQGGRVTLSGGGRTRIIWLYDATLTIRNLTLIDGRSVEGGAIRSAGLNSQVFIYNSIFRNNDSTAGTDEEGGGAISMHFGKLHIEDSLFEQNRGINGGAIYNLRCPITVLRSTFRNNDSSIGGVVANFGFGGAIYNDGAGQQGAGGQIIIRDSIFAGNKARNFGGAVYSYLYYPDRSEVERSFFADNIVYLNSNNRASGGALMHHNGPLTLRDSTFVNNRSEDAGGAIVIAQSVFHSGWNRSTLTNLTVVGNRADAQNADKGGGGGLYFNGGQATVINVTVAYNYADRLGGGIYNTSSNGADVELRNVIIAGNRLGSAHDSVQCFGAFRGSRNLQSPEGRDCISGITRTDPRLEAAVADHGGPLPTLALLAGSPAIDAGADCPSFDQRGAARVGACDLGAFEYGGTAPVNRLDPPTLVGLSSKNGGPLVHLSFNPVAGAVWYEAEAQRDDGATWVLTVANNTILLDRGRYAVRLRACNDLVCSAFGNSVSVEVTTAPFTSFAPLVAR</sequence>
<dbReference type="Pfam" id="PF02415">
    <property type="entry name" value="Chlam_PMP"/>
    <property type="match status" value="1"/>
</dbReference>
<dbReference type="OrthoDB" id="138537at2"/>
<dbReference type="eggNOG" id="COG2931">
    <property type="taxonomic scope" value="Bacteria"/>
</dbReference>
<evidence type="ECO:0000256" key="6">
    <source>
        <dbReference type="ARBA" id="ARBA00023136"/>
    </source>
</evidence>
<evidence type="ECO:0000256" key="2">
    <source>
        <dbReference type="ARBA" id="ARBA00004442"/>
    </source>
</evidence>
<dbReference type="InterPro" id="IPR006626">
    <property type="entry name" value="PbH1"/>
</dbReference>
<dbReference type="KEGG" id="rca:Rcas_2246"/>
<dbReference type="PANTHER" id="PTHR11319">
    <property type="entry name" value="G PROTEIN-COUPLED RECEPTOR-RELATED"/>
    <property type="match status" value="1"/>
</dbReference>
<name>A7NLE6_ROSCS</name>
<dbReference type="RefSeq" id="WP_012120753.1">
    <property type="nucleotide sequence ID" value="NC_009767.1"/>
</dbReference>
<dbReference type="InterPro" id="IPR059226">
    <property type="entry name" value="Choice_anch_Q_dom"/>
</dbReference>
<dbReference type="SMART" id="SM00710">
    <property type="entry name" value="PbH1"/>
    <property type="match status" value="9"/>
</dbReference>
<dbReference type="NCBIfam" id="NF041518">
    <property type="entry name" value="choice_anch_Q"/>
    <property type="match status" value="1"/>
</dbReference>
<evidence type="ECO:0000256" key="3">
    <source>
        <dbReference type="ARBA" id="ARBA00004613"/>
    </source>
</evidence>
<dbReference type="PANTHER" id="PTHR11319:SF35">
    <property type="entry name" value="OUTER MEMBRANE PROTEIN PMPC-RELATED"/>
    <property type="match status" value="1"/>
</dbReference>
<protein>
    <recommendedName>
        <fullName evidence="10">Polymorphic outer membrane protein</fullName>
    </recommendedName>
</protein>
<dbReference type="InterPro" id="IPR011050">
    <property type="entry name" value="Pectin_lyase_fold/virulence"/>
</dbReference>
<keyword evidence="7" id="KW-0998">Cell outer membrane</keyword>
<dbReference type="Proteomes" id="UP000000263">
    <property type="component" value="Chromosome"/>
</dbReference>
<evidence type="ECO:0000313" key="8">
    <source>
        <dbReference type="EMBL" id="ABU58329.1"/>
    </source>
</evidence>
<evidence type="ECO:0000256" key="1">
    <source>
        <dbReference type="ARBA" id="ARBA00004196"/>
    </source>
</evidence>
<dbReference type="GO" id="GO:0009279">
    <property type="term" value="C:cell outer membrane"/>
    <property type="evidence" value="ECO:0007669"/>
    <property type="project" value="UniProtKB-SubCell"/>
</dbReference>
<evidence type="ECO:0000256" key="4">
    <source>
        <dbReference type="ARBA" id="ARBA00022525"/>
    </source>
</evidence>
<evidence type="ECO:0000313" key="9">
    <source>
        <dbReference type="Proteomes" id="UP000000263"/>
    </source>
</evidence>
<dbReference type="SUPFAM" id="SSF51126">
    <property type="entry name" value="Pectin lyase-like"/>
    <property type="match status" value="2"/>
</dbReference>
<evidence type="ECO:0000256" key="5">
    <source>
        <dbReference type="ARBA" id="ARBA00022729"/>
    </source>
</evidence>
<organism evidence="8 9">
    <name type="scientific">Roseiflexus castenholzii (strain DSM 13941 / HLO8)</name>
    <dbReference type="NCBI Taxonomy" id="383372"/>
    <lineage>
        <taxon>Bacteria</taxon>
        <taxon>Bacillati</taxon>
        <taxon>Chloroflexota</taxon>
        <taxon>Chloroflexia</taxon>
        <taxon>Chloroflexales</taxon>
        <taxon>Roseiflexineae</taxon>
        <taxon>Roseiflexaceae</taxon>
        <taxon>Roseiflexus</taxon>
    </lineage>
</organism>
<dbReference type="EMBL" id="CP000804">
    <property type="protein sequence ID" value="ABU58329.1"/>
    <property type="molecule type" value="Genomic_DNA"/>
</dbReference>
<dbReference type="InterPro" id="IPR003368">
    <property type="entry name" value="POMP_repeat"/>
</dbReference>
<dbReference type="HOGENOM" id="CLU_021408_0_0_0"/>
<accession>A7NLE6</accession>
<evidence type="ECO:0000256" key="7">
    <source>
        <dbReference type="ARBA" id="ARBA00023237"/>
    </source>
</evidence>
<proteinExistence type="predicted"/>
<evidence type="ECO:0008006" key="10">
    <source>
        <dbReference type="Google" id="ProtNLM"/>
    </source>
</evidence>
<keyword evidence="5" id="KW-0732">Signal</keyword>